<dbReference type="RefSeq" id="WP_265424382.1">
    <property type="nucleotide sequence ID" value="NZ_JAPFPW010000005.1"/>
</dbReference>
<evidence type="ECO:0000313" key="7">
    <source>
        <dbReference type="Proteomes" id="UP001209681"/>
    </source>
</evidence>
<comment type="caution">
    <text evidence="6">The sequence shown here is derived from an EMBL/GenBank/DDBJ whole genome shotgun (WGS) entry which is preliminary data.</text>
</comment>
<evidence type="ECO:0000256" key="2">
    <source>
        <dbReference type="ARBA" id="ARBA00022741"/>
    </source>
</evidence>
<dbReference type="PANTHER" id="PTHR42788:SF13">
    <property type="entry name" value="ALIPHATIC SULFONATES IMPORT ATP-BINDING PROTEIN SSUB"/>
    <property type="match status" value="1"/>
</dbReference>
<evidence type="ECO:0000259" key="5">
    <source>
        <dbReference type="PROSITE" id="PS50893"/>
    </source>
</evidence>
<sequence length="231" mass="25232">MNPAVELINVCMTFQNREILQHINLVIPEGQRMALTGPSGAGKSTILKIIAGLITPTSGRIIRHSRKIGYVFQEPRLLPWETALKNVIFPLLARGERQHHASEAGRECLAKMGLSGFEQHYPDQLSGGMKQRVSIARALVIEPDLLLLDEPFTGLDPNLRDSICHHMESALSQKTTTLIHVTHDAEGMIHTADTLYTLTAPDTLHALPRRIPSAAPEGVTATGPTALPRPG</sequence>
<dbReference type="InterPro" id="IPR003593">
    <property type="entry name" value="AAA+_ATPase"/>
</dbReference>
<dbReference type="PANTHER" id="PTHR42788">
    <property type="entry name" value="TAURINE IMPORT ATP-BINDING PROTEIN-RELATED"/>
    <property type="match status" value="1"/>
</dbReference>
<evidence type="ECO:0000256" key="4">
    <source>
        <dbReference type="SAM" id="MobiDB-lite"/>
    </source>
</evidence>
<dbReference type="Pfam" id="PF00005">
    <property type="entry name" value="ABC_tran"/>
    <property type="match status" value="1"/>
</dbReference>
<keyword evidence="2" id="KW-0547">Nucleotide-binding</keyword>
<dbReference type="InterPro" id="IPR027417">
    <property type="entry name" value="P-loop_NTPase"/>
</dbReference>
<reference evidence="6 7" key="1">
    <citation type="submission" date="2022-11" db="EMBL/GenBank/DDBJ databases">
        <title>Desulfobotulus tamanensis H1 sp. nov. - anaerobic, alkaliphilic, sulphate reducing bacterium isolated from terrestrial mud volcano.</title>
        <authorList>
            <person name="Frolova A."/>
            <person name="Merkel A.Y."/>
            <person name="Slobodkin A.I."/>
        </authorList>
    </citation>
    <scope>NUCLEOTIDE SEQUENCE [LARGE SCALE GENOMIC DNA]</scope>
    <source>
        <strain evidence="6 7">H1</strain>
    </source>
</reference>
<keyword evidence="3 6" id="KW-0067">ATP-binding</keyword>
<accession>A0ABT3N917</accession>
<dbReference type="SMART" id="SM00382">
    <property type="entry name" value="AAA"/>
    <property type="match status" value="1"/>
</dbReference>
<keyword evidence="7" id="KW-1185">Reference proteome</keyword>
<organism evidence="6 7">
    <name type="scientific">Desulfobotulus pelophilus</name>
    <dbReference type="NCBI Taxonomy" id="2823377"/>
    <lineage>
        <taxon>Bacteria</taxon>
        <taxon>Pseudomonadati</taxon>
        <taxon>Thermodesulfobacteriota</taxon>
        <taxon>Desulfobacteria</taxon>
        <taxon>Desulfobacterales</taxon>
        <taxon>Desulfobacteraceae</taxon>
        <taxon>Desulfobotulus</taxon>
    </lineage>
</organism>
<proteinExistence type="predicted"/>
<feature type="region of interest" description="Disordered" evidence="4">
    <location>
        <begin position="212"/>
        <end position="231"/>
    </location>
</feature>
<evidence type="ECO:0000256" key="3">
    <source>
        <dbReference type="ARBA" id="ARBA00022840"/>
    </source>
</evidence>
<dbReference type="InterPro" id="IPR017871">
    <property type="entry name" value="ABC_transporter-like_CS"/>
</dbReference>
<dbReference type="InterPro" id="IPR003439">
    <property type="entry name" value="ABC_transporter-like_ATP-bd"/>
</dbReference>
<name>A0ABT3N917_9BACT</name>
<feature type="domain" description="ABC transporter" evidence="5">
    <location>
        <begin position="5"/>
        <end position="225"/>
    </location>
</feature>
<dbReference type="EMBL" id="JAPFPW010000005">
    <property type="protein sequence ID" value="MCW7753512.1"/>
    <property type="molecule type" value="Genomic_DNA"/>
</dbReference>
<dbReference type="Gene3D" id="3.40.50.300">
    <property type="entry name" value="P-loop containing nucleotide triphosphate hydrolases"/>
    <property type="match status" value="1"/>
</dbReference>
<dbReference type="Proteomes" id="UP001209681">
    <property type="component" value="Unassembled WGS sequence"/>
</dbReference>
<dbReference type="GO" id="GO:0005524">
    <property type="term" value="F:ATP binding"/>
    <property type="evidence" value="ECO:0007669"/>
    <property type="project" value="UniProtKB-KW"/>
</dbReference>
<gene>
    <name evidence="6" type="ORF">OOT00_05860</name>
</gene>
<keyword evidence="1" id="KW-0813">Transport</keyword>
<evidence type="ECO:0000256" key="1">
    <source>
        <dbReference type="ARBA" id="ARBA00022448"/>
    </source>
</evidence>
<evidence type="ECO:0000313" key="6">
    <source>
        <dbReference type="EMBL" id="MCW7753512.1"/>
    </source>
</evidence>
<protein>
    <submittedName>
        <fullName evidence="6">ATP-binding cassette domain-containing protein</fullName>
    </submittedName>
</protein>
<dbReference type="SUPFAM" id="SSF52540">
    <property type="entry name" value="P-loop containing nucleoside triphosphate hydrolases"/>
    <property type="match status" value="1"/>
</dbReference>
<dbReference type="PROSITE" id="PS50893">
    <property type="entry name" value="ABC_TRANSPORTER_2"/>
    <property type="match status" value="1"/>
</dbReference>
<dbReference type="InterPro" id="IPR050166">
    <property type="entry name" value="ABC_transporter_ATP-bind"/>
</dbReference>
<dbReference type="PROSITE" id="PS00211">
    <property type="entry name" value="ABC_TRANSPORTER_1"/>
    <property type="match status" value="1"/>
</dbReference>